<accession>A0ABN9UDZ8</accession>
<proteinExistence type="predicted"/>
<evidence type="ECO:0000256" key="1">
    <source>
        <dbReference type="SAM" id="MobiDB-lite"/>
    </source>
</evidence>
<dbReference type="Proteomes" id="UP001189429">
    <property type="component" value="Unassembled WGS sequence"/>
</dbReference>
<feature type="compositionally biased region" description="Gly residues" evidence="1">
    <location>
        <begin position="362"/>
        <end position="371"/>
    </location>
</feature>
<gene>
    <name evidence="2" type="ORF">PCOR1329_LOCUS47736</name>
</gene>
<evidence type="ECO:0008006" key="4">
    <source>
        <dbReference type="Google" id="ProtNLM"/>
    </source>
</evidence>
<evidence type="ECO:0000313" key="3">
    <source>
        <dbReference type="Proteomes" id="UP001189429"/>
    </source>
</evidence>
<reference evidence="2" key="1">
    <citation type="submission" date="2023-10" db="EMBL/GenBank/DDBJ databases">
        <authorList>
            <person name="Chen Y."/>
            <person name="Shah S."/>
            <person name="Dougan E. K."/>
            <person name="Thang M."/>
            <person name="Chan C."/>
        </authorList>
    </citation>
    <scope>NUCLEOTIDE SEQUENCE [LARGE SCALE GENOMIC DNA]</scope>
</reference>
<feature type="non-terminal residue" evidence="2">
    <location>
        <position position="1"/>
    </location>
</feature>
<organism evidence="2 3">
    <name type="scientific">Prorocentrum cordatum</name>
    <dbReference type="NCBI Taxonomy" id="2364126"/>
    <lineage>
        <taxon>Eukaryota</taxon>
        <taxon>Sar</taxon>
        <taxon>Alveolata</taxon>
        <taxon>Dinophyceae</taxon>
        <taxon>Prorocentrales</taxon>
        <taxon>Prorocentraceae</taxon>
        <taxon>Prorocentrum</taxon>
    </lineage>
</organism>
<sequence>SSAPRGGAALAGRGCVARRWRWAGRGPGDEPPLRVVVVAEAVGEAGAADGVVVGAEPPGCLQDQHRSLFREFFNPSFQKTLALVDEQKKESFLKLIERHLYKFDDATQQFPLGCLCALLLHGKDGHQARDKVVAWVEFLLQRLQGSPGPDVVNQVVEECLSAPFQKFVPLMEEGLRARLADGLGGPLQTVSEETQKRLTDGLPLVLTRIESLVVSCTAELNDWLTSAPRFPRTPIALVDTLTKLVEPELEALGTELQRRLFTMDGNQVMEMWLSSRLKKYNGEVVTRFATLMLDPIRPEQLLHRLLPLLPARTDAGEVEAGWVALDRPSELASALLAWMAECVPGSFCPQHTLHPQTLMTAPGGGSALSGGEGHDDGGDDDDEGLVLPARGARSEASPPDLLRLPPAATLASTHMRKTSASARAKKASTNTSLIKTSTCTHAKNAFTNIPTNAAPLAARSTSALPTKTSASTFLKEVSTNARAEKTLMSTRARKTSASTRAKHVP</sequence>
<comment type="caution">
    <text evidence="2">The sequence shown here is derived from an EMBL/GenBank/DDBJ whole genome shotgun (WGS) entry which is preliminary data.</text>
</comment>
<evidence type="ECO:0000313" key="2">
    <source>
        <dbReference type="EMBL" id="CAK0857745.1"/>
    </source>
</evidence>
<keyword evidence="3" id="KW-1185">Reference proteome</keyword>
<dbReference type="EMBL" id="CAUYUJ010015752">
    <property type="protein sequence ID" value="CAK0857745.1"/>
    <property type="molecule type" value="Genomic_DNA"/>
</dbReference>
<name>A0ABN9UDZ8_9DINO</name>
<protein>
    <recommendedName>
        <fullName evidence="4">HEAT repeat-containing protein 1</fullName>
    </recommendedName>
</protein>
<feature type="region of interest" description="Disordered" evidence="1">
    <location>
        <begin position="358"/>
        <end position="386"/>
    </location>
</feature>